<dbReference type="InterPro" id="IPR014939">
    <property type="entry name" value="CDT1_Gemini-bd-like"/>
</dbReference>
<gene>
    <name evidence="3" type="ORF">LWI29_007768</name>
</gene>
<proteinExistence type="predicted"/>
<dbReference type="GO" id="GO:0000076">
    <property type="term" value="P:DNA replication checkpoint signaling"/>
    <property type="evidence" value="ECO:0007669"/>
    <property type="project" value="TreeGrafter"/>
</dbReference>
<comment type="caution">
    <text evidence="3">The sequence shown here is derived from an EMBL/GenBank/DDBJ whole genome shotgun (WGS) entry which is preliminary data.</text>
</comment>
<dbReference type="EMBL" id="JAUESC010000388">
    <property type="protein sequence ID" value="KAK0570874.1"/>
    <property type="molecule type" value="Genomic_DNA"/>
</dbReference>
<name>A0AA39RCP0_ACESA</name>
<evidence type="ECO:0000259" key="2">
    <source>
        <dbReference type="Pfam" id="PF08839"/>
    </source>
</evidence>
<dbReference type="GO" id="GO:0030174">
    <property type="term" value="P:regulation of DNA-templated DNA replication initiation"/>
    <property type="evidence" value="ECO:0007669"/>
    <property type="project" value="InterPro"/>
</dbReference>
<feature type="signal peptide" evidence="1">
    <location>
        <begin position="1"/>
        <end position="15"/>
    </location>
</feature>
<feature type="domain" description="CDT1 Geminin-binding" evidence="2">
    <location>
        <begin position="39"/>
        <end position="94"/>
    </location>
</feature>
<dbReference type="PANTHER" id="PTHR28637:SF1">
    <property type="entry name" value="DNA REPLICATION FACTOR CDT1"/>
    <property type="match status" value="1"/>
</dbReference>
<dbReference type="GO" id="GO:0070182">
    <property type="term" value="F:DNA polymerase binding"/>
    <property type="evidence" value="ECO:0007669"/>
    <property type="project" value="TreeGrafter"/>
</dbReference>
<reference evidence="3" key="2">
    <citation type="submission" date="2023-06" db="EMBL/GenBank/DDBJ databases">
        <authorList>
            <person name="Swenson N.G."/>
            <person name="Wegrzyn J.L."/>
            <person name="Mcevoy S.L."/>
        </authorList>
    </citation>
    <scope>NUCLEOTIDE SEQUENCE</scope>
    <source>
        <strain evidence="3">NS2018</strain>
        <tissue evidence="3">Leaf</tissue>
    </source>
</reference>
<dbReference type="InterPro" id="IPR036390">
    <property type="entry name" value="WH_DNA-bd_sf"/>
</dbReference>
<dbReference type="GO" id="GO:0071163">
    <property type="term" value="P:DNA replication preinitiation complex assembly"/>
    <property type="evidence" value="ECO:0007669"/>
    <property type="project" value="InterPro"/>
</dbReference>
<dbReference type="GO" id="GO:0005634">
    <property type="term" value="C:nucleus"/>
    <property type="evidence" value="ECO:0007669"/>
    <property type="project" value="TreeGrafter"/>
</dbReference>
<dbReference type="Pfam" id="PF08839">
    <property type="entry name" value="CDT1"/>
    <property type="match status" value="1"/>
</dbReference>
<feature type="chain" id="PRO_5041398008" description="CDT1 Geminin-binding domain-containing protein" evidence="1">
    <location>
        <begin position="16"/>
        <end position="94"/>
    </location>
</feature>
<dbReference type="InterPro" id="IPR045173">
    <property type="entry name" value="Cdt1"/>
</dbReference>
<dbReference type="Proteomes" id="UP001168877">
    <property type="component" value="Unassembled WGS sequence"/>
</dbReference>
<dbReference type="AlphaFoldDB" id="A0AA39RCP0"/>
<dbReference type="GO" id="GO:0000278">
    <property type="term" value="P:mitotic cell cycle"/>
    <property type="evidence" value="ECO:0007669"/>
    <property type="project" value="TreeGrafter"/>
</dbReference>
<keyword evidence="4" id="KW-1185">Reference proteome</keyword>
<keyword evidence="1" id="KW-0732">Signal</keyword>
<dbReference type="PANTHER" id="PTHR28637">
    <property type="entry name" value="DNA REPLICATION FACTOR CDT1"/>
    <property type="match status" value="1"/>
</dbReference>
<protein>
    <recommendedName>
        <fullName evidence="2">CDT1 Geminin-binding domain-containing protein</fullName>
    </recommendedName>
</protein>
<dbReference type="SUPFAM" id="SSF46785">
    <property type="entry name" value="Winged helix' DNA-binding domain"/>
    <property type="match status" value="1"/>
</dbReference>
<evidence type="ECO:0000256" key="1">
    <source>
        <dbReference type="SAM" id="SignalP"/>
    </source>
</evidence>
<accession>A0AA39RCP0</accession>
<organism evidence="3 4">
    <name type="scientific">Acer saccharum</name>
    <name type="common">Sugar maple</name>
    <dbReference type="NCBI Taxonomy" id="4024"/>
    <lineage>
        <taxon>Eukaryota</taxon>
        <taxon>Viridiplantae</taxon>
        <taxon>Streptophyta</taxon>
        <taxon>Embryophyta</taxon>
        <taxon>Tracheophyta</taxon>
        <taxon>Spermatophyta</taxon>
        <taxon>Magnoliopsida</taxon>
        <taxon>eudicotyledons</taxon>
        <taxon>Gunneridae</taxon>
        <taxon>Pentapetalae</taxon>
        <taxon>rosids</taxon>
        <taxon>malvids</taxon>
        <taxon>Sapindales</taxon>
        <taxon>Sapindaceae</taxon>
        <taxon>Hippocastanoideae</taxon>
        <taxon>Acereae</taxon>
        <taxon>Acer</taxon>
    </lineage>
</organism>
<dbReference type="GO" id="GO:0003677">
    <property type="term" value="F:DNA binding"/>
    <property type="evidence" value="ECO:0007669"/>
    <property type="project" value="InterPro"/>
</dbReference>
<sequence length="94" mass="11069">MIVIYVFAFVWLARKQILPLPTHQSPVKTHSCFNQVARKYRQLCKFFNSLDSAIRLLKLKRSMSTFTNISPKIECLTDRRFSYSDLAQLKFLLP</sequence>
<reference evidence="3" key="1">
    <citation type="journal article" date="2022" name="Plant J.">
        <title>Strategies of tolerance reflected in two North American maple genomes.</title>
        <authorList>
            <person name="McEvoy S.L."/>
            <person name="Sezen U.U."/>
            <person name="Trouern-Trend A."/>
            <person name="McMahon S.M."/>
            <person name="Schaberg P.G."/>
            <person name="Yang J."/>
            <person name="Wegrzyn J.L."/>
            <person name="Swenson N.G."/>
        </authorList>
    </citation>
    <scope>NUCLEOTIDE SEQUENCE</scope>
    <source>
        <strain evidence="3">NS2018</strain>
    </source>
</reference>
<evidence type="ECO:0000313" key="3">
    <source>
        <dbReference type="EMBL" id="KAK0570874.1"/>
    </source>
</evidence>
<evidence type="ECO:0000313" key="4">
    <source>
        <dbReference type="Proteomes" id="UP001168877"/>
    </source>
</evidence>